<protein>
    <submittedName>
        <fullName evidence="2">Uncharacterized protein</fullName>
    </submittedName>
</protein>
<organism evidence="2 3">
    <name type="scientific">Bdellovibrio bacteriovorus</name>
    <dbReference type="NCBI Taxonomy" id="959"/>
    <lineage>
        <taxon>Bacteria</taxon>
        <taxon>Pseudomonadati</taxon>
        <taxon>Bdellovibrionota</taxon>
        <taxon>Bdellovibrionia</taxon>
        <taxon>Bdellovibrionales</taxon>
        <taxon>Pseudobdellovibrionaceae</taxon>
        <taxon>Bdellovibrio</taxon>
    </lineage>
</organism>
<sequence>MKFLLMSVLFVTASLTGFTAFAQNQCISVCRNDSGDRMNDRACQVAGELAGAQGCSRYYSLGCNWIQSTAIQHPGRCVNEGGNASFDNVCNIAGTIGAHRCLKYQSLGCTWYPGEVTCQ</sequence>
<keyword evidence="1" id="KW-0732">Signal</keyword>
<comment type="caution">
    <text evidence="2">The sequence shown here is derived from an EMBL/GenBank/DDBJ whole genome shotgun (WGS) entry which is preliminary data.</text>
</comment>
<feature type="chain" id="PRO_5007573479" evidence="1">
    <location>
        <begin position="23"/>
        <end position="119"/>
    </location>
</feature>
<feature type="signal peptide" evidence="1">
    <location>
        <begin position="1"/>
        <end position="22"/>
    </location>
</feature>
<evidence type="ECO:0000313" key="3">
    <source>
        <dbReference type="Proteomes" id="UP000075320"/>
    </source>
</evidence>
<accession>A0A150WNC1</accession>
<dbReference type="EMBL" id="LUKE01000001">
    <property type="protein sequence ID" value="KYG65807.1"/>
    <property type="molecule type" value="Genomic_DNA"/>
</dbReference>
<dbReference type="RefSeq" id="WP_061833350.1">
    <property type="nucleotide sequence ID" value="NZ_LUKE01000001.1"/>
</dbReference>
<evidence type="ECO:0000256" key="1">
    <source>
        <dbReference type="SAM" id="SignalP"/>
    </source>
</evidence>
<dbReference type="AlphaFoldDB" id="A0A150WNC1"/>
<gene>
    <name evidence="2" type="ORF">AZI86_01670</name>
</gene>
<proteinExistence type="predicted"/>
<reference evidence="2 3" key="1">
    <citation type="submission" date="2016-03" db="EMBL/GenBank/DDBJ databases">
        <authorList>
            <person name="Ploux O."/>
        </authorList>
    </citation>
    <scope>NUCLEOTIDE SEQUENCE [LARGE SCALE GENOMIC DNA]</scope>
    <source>
        <strain evidence="2 3">R0</strain>
    </source>
</reference>
<keyword evidence="3" id="KW-1185">Reference proteome</keyword>
<evidence type="ECO:0000313" key="2">
    <source>
        <dbReference type="EMBL" id="KYG65807.1"/>
    </source>
</evidence>
<name>A0A150WNC1_BDEBC</name>
<dbReference type="Proteomes" id="UP000075320">
    <property type="component" value="Unassembled WGS sequence"/>
</dbReference>